<accession>A0A5M6IVB2</accession>
<gene>
    <name evidence="12" type="ORF">F1189_10110</name>
</gene>
<keyword evidence="7 12" id="KW-0808">Transferase</keyword>
<comment type="similarity">
    <text evidence="2">Belongs to the methyltransferase superfamily. L-isoaspartyl/D-aspartyl protein methyltransferase family.</text>
</comment>
<dbReference type="GO" id="GO:0032259">
    <property type="term" value="P:methylation"/>
    <property type="evidence" value="ECO:0007669"/>
    <property type="project" value="UniProtKB-KW"/>
</dbReference>
<dbReference type="CDD" id="cd02440">
    <property type="entry name" value="AdoMet_MTases"/>
    <property type="match status" value="1"/>
</dbReference>
<evidence type="ECO:0000313" key="13">
    <source>
        <dbReference type="Proteomes" id="UP000325255"/>
    </source>
</evidence>
<evidence type="ECO:0000256" key="6">
    <source>
        <dbReference type="ARBA" id="ARBA00022603"/>
    </source>
</evidence>
<comment type="subcellular location">
    <subcellularLocation>
        <location evidence="1">Cytoplasm</location>
    </subcellularLocation>
</comment>
<dbReference type="GO" id="GO:0005737">
    <property type="term" value="C:cytoplasm"/>
    <property type="evidence" value="ECO:0007669"/>
    <property type="project" value="UniProtKB-SubCell"/>
</dbReference>
<evidence type="ECO:0000256" key="4">
    <source>
        <dbReference type="ARBA" id="ARBA00013346"/>
    </source>
</evidence>
<evidence type="ECO:0000313" key="12">
    <source>
        <dbReference type="EMBL" id="KAA5612250.1"/>
    </source>
</evidence>
<keyword evidence="8" id="KW-0949">S-adenosyl-L-methionine</keyword>
<evidence type="ECO:0000256" key="8">
    <source>
        <dbReference type="ARBA" id="ARBA00022691"/>
    </source>
</evidence>
<dbReference type="GO" id="GO:0004719">
    <property type="term" value="F:protein-L-isoaspartate (D-aspartate) O-methyltransferase activity"/>
    <property type="evidence" value="ECO:0007669"/>
    <property type="project" value="UniProtKB-EC"/>
</dbReference>
<dbReference type="AlphaFoldDB" id="A0A5M6IVB2"/>
<dbReference type="SUPFAM" id="SSF53335">
    <property type="entry name" value="S-adenosyl-L-methionine-dependent methyltransferases"/>
    <property type="match status" value="1"/>
</dbReference>
<evidence type="ECO:0000256" key="11">
    <source>
        <dbReference type="ARBA" id="ARBA00031350"/>
    </source>
</evidence>
<name>A0A5M6IVB2_9PROT</name>
<reference evidence="12 13" key="1">
    <citation type="submission" date="2019-09" db="EMBL/GenBank/DDBJ databases">
        <title>Genome sequence of Rhodovastum atsumiense, a diverse member of the Acetobacteraceae family of non-sulfur purple photosynthetic bacteria.</title>
        <authorList>
            <person name="Meyer T."/>
            <person name="Kyndt J."/>
        </authorList>
    </citation>
    <scope>NUCLEOTIDE SEQUENCE [LARGE SCALE GENOMIC DNA]</scope>
    <source>
        <strain evidence="12 13">DSM 21279</strain>
    </source>
</reference>
<dbReference type="Gene3D" id="3.40.50.150">
    <property type="entry name" value="Vaccinia Virus protein VP39"/>
    <property type="match status" value="1"/>
</dbReference>
<protein>
    <recommendedName>
        <fullName evidence="4">Protein-L-isoaspartate O-methyltransferase</fullName>
        <ecNumber evidence="3">2.1.1.77</ecNumber>
    </recommendedName>
    <alternativeName>
        <fullName evidence="11">L-isoaspartyl protein carboxyl methyltransferase</fullName>
    </alternativeName>
    <alternativeName>
        <fullName evidence="9">Protein L-isoaspartyl methyltransferase</fullName>
    </alternativeName>
    <alternativeName>
        <fullName evidence="10">Protein-beta-aspartate methyltransferase</fullName>
    </alternativeName>
</protein>
<keyword evidence="13" id="KW-1185">Reference proteome</keyword>
<dbReference type="EC" id="2.1.1.77" evidence="3"/>
<dbReference type="Pfam" id="PF01135">
    <property type="entry name" value="PCMT"/>
    <property type="match status" value="1"/>
</dbReference>
<dbReference type="PANTHER" id="PTHR11579:SF0">
    <property type="entry name" value="PROTEIN-L-ISOASPARTATE(D-ASPARTATE) O-METHYLTRANSFERASE"/>
    <property type="match status" value="1"/>
</dbReference>
<proteinExistence type="inferred from homology"/>
<comment type="caution">
    <text evidence="12">The sequence shown here is derived from an EMBL/GenBank/DDBJ whole genome shotgun (WGS) entry which is preliminary data.</text>
</comment>
<evidence type="ECO:0000256" key="10">
    <source>
        <dbReference type="ARBA" id="ARBA00031323"/>
    </source>
</evidence>
<dbReference type="PANTHER" id="PTHR11579">
    <property type="entry name" value="PROTEIN-L-ISOASPARTATE O-METHYLTRANSFERASE"/>
    <property type="match status" value="1"/>
</dbReference>
<dbReference type="Proteomes" id="UP000325255">
    <property type="component" value="Unassembled WGS sequence"/>
</dbReference>
<evidence type="ECO:0000256" key="5">
    <source>
        <dbReference type="ARBA" id="ARBA00022490"/>
    </source>
</evidence>
<evidence type="ECO:0000256" key="2">
    <source>
        <dbReference type="ARBA" id="ARBA00005369"/>
    </source>
</evidence>
<sequence length="301" mass="32171">MTATDPAALRRDYADRMLRIAGVTDSAVAAAFATVPREAFLGPDPWTILDQELGAVTLAENDPARIYEDVLVVLDRQRGLNNGSPSLHARMLHHLAVRPGDRVLHLGAGSGYYTALLAELTGPQGTVTAIEYDRHLAATATANLAPWRNVTVRQGDAALWPRDTTDRIYVNFAVADPAAAWTGHLAPGGMLVFPLAPAQAGGKGGDPSARGAVLAIGHDGAGFPVRHLCPCAFVTAAGRLAGTPALRESLARAFARPGVEFVRSYLRPAPRSPERCWFWCPDWALGYDAPPEQLPSHHTPE</sequence>
<keyword evidence="6 12" id="KW-0489">Methyltransferase</keyword>
<evidence type="ECO:0000256" key="9">
    <source>
        <dbReference type="ARBA" id="ARBA00030757"/>
    </source>
</evidence>
<keyword evidence="5" id="KW-0963">Cytoplasm</keyword>
<evidence type="ECO:0000256" key="1">
    <source>
        <dbReference type="ARBA" id="ARBA00004496"/>
    </source>
</evidence>
<dbReference type="RefSeq" id="WP_150040622.1">
    <property type="nucleotide sequence ID" value="NZ_OW485601.1"/>
</dbReference>
<evidence type="ECO:0000256" key="3">
    <source>
        <dbReference type="ARBA" id="ARBA00011890"/>
    </source>
</evidence>
<dbReference type="EMBL" id="VWPK01000013">
    <property type="protein sequence ID" value="KAA5612250.1"/>
    <property type="molecule type" value="Genomic_DNA"/>
</dbReference>
<organism evidence="12 13">
    <name type="scientific">Rhodovastum atsumiense</name>
    <dbReference type="NCBI Taxonomy" id="504468"/>
    <lineage>
        <taxon>Bacteria</taxon>
        <taxon>Pseudomonadati</taxon>
        <taxon>Pseudomonadota</taxon>
        <taxon>Alphaproteobacteria</taxon>
        <taxon>Acetobacterales</taxon>
        <taxon>Acetobacteraceae</taxon>
        <taxon>Rhodovastum</taxon>
    </lineage>
</organism>
<dbReference type="OrthoDB" id="7348357at2"/>
<evidence type="ECO:0000256" key="7">
    <source>
        <dbReference type="ARBA" id="ARBA00022679"/>
    </source>
</evidence>
<dbReference type="InterPro" id="IPR029063">
    <property type="entry name" value="SAM-dependent_MTases_sf"/>
</dbReference>
<dbReference type="InterPro" id="IPR000682">
    <property type="entry name" value="PCMT"/>
</dbReference>